<reference evidence="3" key="1">
    <citation type="submission" date="2025-08" db="UniProtKB">
        <authorList>
            <consortium name="Ensembl"/>
        </authorList>
    </citation>
    <scope>IDENTIFICATION</scope>
</reference>
<dbReference type="STRING" id="43700.ENSMALP00000024320"/>
<accession>A0A3Q3K504</accession>
<feature type="domain" description="Ig-like" evidence="2">
    <location>
        <begin position="512"/>
        <end position="586"/>
    </location>
</feature>
<dbReference type="SUPFAM" id="SSF48726">
    <property type="entry name" value="Immunoglobulin"/>
    <property type="match status" value="6"/>
</dbReference>
<reference evidence="3" key="2">
    <citation type="submission" date="2025-09" db="UniProtKB">
        <authorList>
            <consortium name="Ensembl"/>
        </authorList>
    </citation>
    <scope>IDENTIFICATION</scope>
</reference>
<dbReference type="InterPro" id="IPR036179">
    <property type="entry name" value="Ig-like_dom_sf"/>
</dbReference>
<dbReference type="InterPro" id="IPR003598">
    <property type="entry name" value="Ig_sub2"/>
</dbReference>
<feature type="domain" description="Ig-like" evidence="2">
    <location>
        <begin position="230"/>
        <end position="318"/>
    </location>
</feature>
<evidence type="ECO:0000259" key="2">
    <source>
        <dbReference type="PROSITE" id="PS50835"/>
    </source>
</evidence>
<dbReference type="AlphaFoldDB" id="A0A3Q3K504"/>
<evidence type="ECO:0000256" key="1">
    <source>
        <dbReference type="ARBA" id="ARBA00023319"/>
    </source>
</evidence>
<name>A0A3Q3K504_MONAL</name>
<dbReference type="InterPro" id="IPR007110">
    <property type="entry name" value="Ig-like_dom"/>
</dbReference>
<dbReference type="SMART" id="SM00408">
    <property type="entry name" value="IGc2"/>
    <property type="match status" value="4"/>
</dbReference>
<feature type="domain" description="Ig-like" evidence="2">
    <location>
        <begin position="405"/>
        <end position="496"/>
    </location>
</feature>
<dbReference type="Pfam" id="PF07679">
    <property type="entry name" value="I-set"/>
    <property type="match status" value="6"/>
</dbReference>
<dbReference type="Ensembl" id="ENSMALT00000024780.1">
    <property type="protein sequence ID" value="ENSMALP00000024320.1"/>
    <property type="gene ID" value="ENSMALG00000016959.1"/>
</dbReference>
<organism evidence="3 4">
    <name type="scientific">Monopterus albus</name>
    <name type="common">Swamp eel</name>
    <dbReference type="NCBI Taxonomy" id="43700"/>
    <lineage>
        <taxon>Eukaryota</taxon>
        <taxon>Metazoa</taxon>
        <taxon>Chordata</taxon>
        <taxon>Craniata</taxon>
        <taxon>Vertebrata</taxon>
        <taxon>Euteleostomi</taxon>
        <taxon>Actinopterygii</taxon>
        <taxon>Neopterygii</taxon>
        <taxon>Teleostei</taxon>
        <taxon>Neoteleostei</taxon>
        <taxon>Acanthomorphata</taxon>
        <taxon>Anabantaria</taxon>
        <taxon>Synbranchiformes</taxon>
        <taxon>Synbranchidae</taxon>
        <taxon>Monopterus</taxon>
    </lineage>
</organism>
<dbReference type="InterPro" id="IPR013098">
    <property type="entry name" value="Ig_I-set"/>
</dbReference>
<dbReference type="FunFam" id="2.60.40.10:FF:000107">
    <property type="entry name" value="Myosin, light chain kinase a"/>
    <property type="match status" value="1"/>
</dbReference>
<dbReference type="PANTHER" id="PTHR47633">
    <property type="entry name" value="IMMUNOGLOBULIN"/>
    <property type="match status" value="1"/>
</dbReference>
<keyword evidence="4" id="KW-1185">Reference proteome</keyword>
<dbReference type="GO" id="GO:0055013">
    <property type="term" value="P:cardiac muscle cell development"/>
    <property type="evidence" value="ECO:0007669"/>
    <property type="project" value="UniProtKB-ARBA"/>
</dbReference>
<evidence type="ECO:0000313" key="3">
    <source>
        <dbReference type="Ensembl" id="ENSMALP00000024320.1"/>
    </source>
</evidence>
<dbReference type="CDD" id="cd00096">
    <property type="entry name" value="Ig"/>
    <property type="match status" value="4"/>
</dbReference>
<dbReference type="FunFam" id="2.60.40.10:FF:000022">
    <property type="entry name" value="Cardiac titin"/>
    <property type="match status" value="2"/>
</dbReference>
<dbReference type="PROSITE" id="PS50835">
    <property type="entry name" value="IG_LIKE"/>
    <property type="match status" value="3"/>
</dbReference>
<dbReference type="Gene3D" id="2.60.40.10">
    <property type="entry name" value="Immunoglobulins"/>
    <property type="match status" value="6"/>
</dbReference>
<keyword evidence="1" id="KW-0393">Immunoglobulin domain</keyword>
<dbReference type="InterPro" id="IPR013783">
    <property type="entry name" value="Ig-like_fold"/>
</dbReference>
<dbReference type="InterPro" id="IPR003599">
    <property type="entry name" value="Ig_sub"/>
</dbReference>
<protein>
    <recommendedName>
        <fullName evidence="2">Ig-like domain-containing protein</fullName>
    </recommendedName>
</protein>
<dbReference type="Proteomes" id="UP000261600">
    <property type="component" value="Unplaced"/>
</dbReference>
<sequence length="644" mass="70508">MIYTISTEDLQIIPSEEVGTLSDLDISSATLHREQLIQKAAVLQSHEIQERVSLAPTHPPQISAVPVKQLHMATLLSLVQEKPKITEQHSEQIVSPEIVKLQLAKEQLSKHMSATSEEVLPLITVRAEILTDQAPEQTKTLTEPMQLVSGHQVAFALPITDETSSIMHRPEEERSFKVTEGVKILYLAQSAYTLVITRVEAADRGLYVCKVSNNVGMAECSMELHVIDKPSFVKPLGLVAAVVGAPLHLQCQVDEDTGVTVTWTRDAKRVHQSPDCKQSFEDKTASLDILKTTLKDCGNYVCTVTNEAGSATCSTSVKVQGKSSLVCFRSVAVLECEIAGSAPFEVVWKKNKKSLSTDMKYTIVSQGSLTSLEIQSFESADAAKLFFPHGLTSFCNVCCEFSEPPTFTMKLEPLQLLKTGQPLKLSCKVQGTPVISIMWFKNGSEICSDHRHTLSFDSSTATLEVANCSVEDSGNYVCVASSKAGKDQCSYYCSLTFIIFLYFVVITILKAGDTKVFECKVVGTPEISVHWFKNGAEIHQNVKHNMSFSNSIATLEICEVSEHDSGKYFCEARNEAGTETCTVELEVKGKHKITESSKYKLLHSENTVSLELKLTEGADTGEYSCKVTNKAGSSVCSGVLTSKG</sequence>
<evidence type="ECO:0000313" key="4">
    <source>
        <dbReference type="Proteomes" id="UP000261600"/>
    </source>
</evidence>
<dbReference type="PANTHER" id="PTHR47633:SF4">
    <property type="entry name" value="MYOPALLADIN ISOFORM X1"/>
    <property type="match status" value="1"/>
</dbReference>
<dbReference type="SMART" id="SM00409">
    <property type="entry name" value="IG"/>
    <property type="match status" value="4"/>
</dbReference>
<proteinExistence type="predicted"/>
<dbReference type="GO" id="GO:0003007">
    <property type="term" value="P:heart morphogenesis"/>
    <property type="evidence" value="ECO:0007669"/>
    <property type="project" value="UniProtKB-ARBA"/>
</dbReference>